<accession>A0ABN8WN97</accession>
<dbReference type="Gene3D" id="2.130.10.30">
    <property type="entry name" value="Regulator of chromosome condensation 1/beta-lactamase-inhibitor protein II"/>
    <property type="match status" value="2"/>
</dbReference>
<dbReference type="Proteomes" id="UP001162085">
    <property type="component" value="Chromosome 1"/>
</dbReference>
<organism evidence="2 3">
    <name type="scientific">Saccharomyces uvarum</name>
    <name type="common">Yeast</name>
    <name type="synonym">Saccharomyces bayanus var. uvarum</name>
    <dbReference type="NCBI Taxonomy" id="230603"/>
    <lineage>
        <taxon>Eukaryota</taxon>
        <taxon>Fungi</taxon>
        <taxon>Dikarya</taxon>
        <taxon>Ascomycota</taxon>
        <taxon>Saccharomycotina</taxon>
        <taxon>Saccharomycetes</taxon>
        <taxon>Saccharomycetales</taxon>
        <taxon>Saccharomycetaceae</taxon>
        <taxon>Saccharomyces</taxon>
    </lineage>
</organism>
<dbReference type="EMBL" id="OX365928">
    <property type="protein sequence ID" value="CAI4055686.1"/>
    <property type="molecule type" value="Genomic_DNA"/>
</dbReference>
<dbReference type="InterPro" id="IPR009091">
    <property type="entry name" value="RCC1/BLIP-II"/>
</dbReference>
<gene>
    <name evidence="2" type="primary">SUVZ01G0460</name>
    <name evidence="2" type="ORF">SUVZ_01G0460</name>
</gene>
<evidence type="ECO:0000256" key="1">
    <source>
        <dbReference type="PROSITE-ProRule" id="PRU00235"/>
    </source>
</evidence>
<reference evidence="2" key="1">
    <citation type="submission" date="2022-10" db="EMBL/GenBank/DDBJ databases">
        <authorList>
            <person name="Byrne P K."/>
        </authorList>
    </citation>
    <scope>NUCLEOTIDE SEQUENCE</scope>
    <source>
        <strain evidence="2">ZP964</strain>
    </source>
</reference>
<dbReference type="PANTHER" id="PTHR45982:SF1">
    <property type="entry name" value="REGULATOR OF CHROMOSOME CONDENSATION"/>
    <property type="match status" value="1"/>
</dbReference>
<evidence type="ECO:0000313" key="3">
    <source>
        <dbReference type="Proteomes" id="UP001162085"/>
    </source>
</evidence>
<protein>
    <submittedName>
        <fullName evidence="2">Uncharacterized protein</fullName>
    </submittedName>
</protein>
<dbReference type="InterPro" id="IPR000408">
    <property type="entry name" value="Reg_chr_condens"/>
</dbReference>
<dbReference type="SUPFAM" id="SSF50985">
    <property type="entry name" value="RCC1/BLIP-II"/>
    <property type="match status" value="1"/>
</dbReference>
<feature type="repeat" description="RCC1" evidence="1">
    <location>
        <begin position="2"/>
        <end position="53"/>
    </location>
</feature>
<dbReference type="PROSITE" id="PS50012">
    <property type="entry name" value="RCC1_3"/>
    <property type="match status" value="2"/>
</dbReference>
<dbReference type="PROSITE" id="PS00626">
    <property type="entry name" value="RCC1_2"/>
    <property type="match status" value="1"/>
</dbReference>
<dbReference type="Pfam" id="PF00415">
    <property type="entry name" value="RCC1"/>
    <property type="match status" value="1"/>
</dbReference>
<feature type="repeat" description="RCC1" evidence="1">
    <location>
        <begin position="146"/>
        <end position="197"/>
    </location>
</feature>
<evidence type="ECO:0000313" key="2">
    <source>
        <dbReference type="EMBL" id="CAI4055686.1"/>
    </source>
</evidence>
<proteinExistence type="predicted"/>
<dbReference type="PRINTS" id="PR00633">
    <property type="entry name" value="RCCNDNSATION"/>
</dbReference>
<dbReference type="InterPro" id="IPR051553">
    <property type="entry name" value="Ran_GTPase-activating"/>
</dbReference>
<dbReference type="PANTHER" id="PTHR45982">
    <property type="entry name" value="REGULATOR OF CHROMOSOME CONDENSATION"/>
    <property type="match status" value="1"/>
</dbReference>
<keyword evidence="3" id="KW-1185">Reference proteome</keyword>
<sequence>MSCMYSFGSNGQGQLGLAHDRDVDTPQRSILAGDGRMSKIACGGNHSVVLMSNGTLAGCGDNRRGELQGECALQQVRGWTAIEVPAPVVDVACGWDTTVVVDTQGHIWQRGGGRYEFEQRQLRLDPAGGRIAVYGCFQNFVVVQGSQVYGWGSNTKCQLQARKCRSVAEPTLVCDSGSVAVDYVTMGKDFLVVVDKNGRMAHASGRLPAGFHLEQQEERVGLEVRCMWTSIHVWDTCQSTVESFGRGTHAQLFPQVGVGVPIADFTAGSEHGILVTAGQEEPHPHYDVHCWGWGEHGNCGPQRGSQPGLQLVGRYATRPRVFGGCASTWIVLDQR</sequence>
<name>A0ABN8WN97_SACUV</name>